<evidence type="ECO:0000313" key="1">
    <source>
        <dbReference type="EMBL" id="CAK5090588.1"/>
    </source>
</evidence>
<gene>
    <name evidence="1" type="ORF">MENTE1834_LOCUS38384</name>
</gene>
<name>A0ACB1AH64_MELEN</name>
<comment type="caution">
    <text evidence="1">The sequence shown here is derived from an EMBL/GenBank/DDBJ whole genome shotgun (WGS) entry which is preliminary data.</text>
</comment>
<dbReference type="Proteomes" id="UP001497535">
    <property type="component" value="Unassembled WGS sequence"/>
</dbReference>
<keyword evidence="2" id="KW-1185">Reference proteome</keyword>
<protein>
    <submittedName>
        <fullName evidence="1">Uncharacterized protein</fullName>
    </submittedName>
</protein>
<reference evidence="1" key="1">
    <citation type="submission" date="2023-11" db="EMBL/GenBank/DDBJ databases">
        <authorList>
            <person name="Poullet M."/>
        </authorList>
    </citation>
    <scope>NUCLEOTIDE SEQUENCE</scope>
    <source>
        <strain evidence="1">E1834</strain>
    </source>
</reference>
<dbReference type="EMBL" id="CAVMJV010000083">
    <property type="protein sequence ID" value="CAK5090588.1"/>
    <property type="molecule type" value="Genomic_DNA"/>
</dbReference>
<accession>A0ACB1AH64</accession>
<organism evidence="1 2">
    <name type="scientific">Meloidogyne enterolobii</name>
    <name type="common">Root-knot nematode worm</name>
    <name type="synonym">Meloidogyne mayaguensis</name>
    <dbReference type="NCBI Taxonomy" id="390850"/>
    <lineage>
        <taxon>Eukaryota</taxon>
        <taxon>Metazoa</taxon>
        <taxon>Ecdysozoa</taxon>
        <taxon>Nematoda</taxon>
        <taxon>Chromadorea</taxon>
        <taxon>Rhabditida</taxon>
        <taxon>Tylenchina</taxon>
        <taxon>Tylenchomorpha</taxon>
        <taxon>Tylenchoidea</taxon>
        <taxon>Meloidogynidae</taxon>
        <taxon>Meloidogyninae</taxon>
        <taxon>Meloidogyne</taxon>
    </lineage>
</organism>
<evidence type="ECO:0000313" key="2">
    <source>
        <dbReference type="Proteomes" id="UP001497535"/>
    </source>
</evidence>
<sequence>MVSETTFEQISSSSTFLSSMASILPLLFISALLFTVSIPIGFILNKIMRRVYNKRFEQNMKKHNLLGENTNVLENTKKYNSLGRNNNVLENTKKHNLFGKNTNVLENTKHLFGRNTNVLEKHHLFGRDNVLEKEKQEQLTTKHQGQQQREQHCLDKHKKSIGSLEEWI</sequence>
<proteinExistence type="predicted"/>